<keyword evidence="3" id="KW-1185">Reference proteome</keyword>
<accession>A0ABW4HV64</accession>
<proteinExistence type="predicted"/>
<evidence type="ECO:0000259" key="1">
    <source>
        <dbReference type="Pfam" id="PF18135"/>
    </source>
</evidence>
<protein>
    <submittedName>
        <fullName evidence="2">Type ISP restriction/modification enzyme</fullName>
    </submittedName>
</protein>
<dbReference type="EMBL" id="JBHUDE010000147">
    <property type="protein sequence ID" value="MFD1609072.1"/>
    <property type="molecule type" value="Genomic_DNA"/>
</dbReference>
<evidence type="ECO:0000313" key="2">
    <source>
        <dbReference type="EMBL" id="MFD1609072.1"/>
    </source>
</evidence>
<evidence type="ECO:0000313" key="3">
    <source>
        <dbReference type="Proteomes" id="UP001597221"/>
    </source>
</evidence>
<reference evidence="3" key="1">
    <citation type="journal article" date="2019" name="Int. J. Syst. Evol. Microbiol.">
        <title>The Global Catalogue of Microorganisms (GCM) 10K type strain sequencing project: providing services to taxonomists for standard genome sequencing and annotation.</title>
        <authorList>
            <consortium name="The Broad Institute Genomics Platform"/>
            <consortium name="The Broad Institute Genome Sequencing Center for Infectious Disease"/>
            <person name="Wu L."/>
            <person name="Ma J."/>
        </authorList>
    </citation>
    <scope>NUCLEOTIDE SEQUENCE [LARGE SCALE GENOMIC DNA]</scope>
    <source>
        <strain evidence="3">CGMCC 1.12376</strain>
    </source>
</reference>
<dbReference type="InterPro" id="IPR041635">
    <property type="entry name" value="Type_ISP_LLaBIII_C"/>
</dbReference>
<sequence length="60" mass="7009">MEWIIDQYQVKTDKKSGIIDDPNLYSDDERYIFNLLLRIINVSVQTVDLVNSLPPLEIVD</sequence>
<dbReference type="RefSeq" id="WP_379598557.1">
    <property type="nucleotide sequence ID" value="NZ_JBHUDE010000147.1"/>
</dbReference>
<name>A0ABW4HV64_9BACI</name>
<organism evidence="2 3">
    <name type="scientific">Oceanobacillus luteolus</name>
    <dbReference type="NCBI Taxonomy" id="1274358"/>
    <lineage>
        <taxon>Bacteria</taxon>
        <taxon>Bacillati</taxon>
        <taxon>Bacillota</taxon>
        <taxon>Bacilli</taxon>
        <taxon>Bacillales</taxon>
        <taxon>Bacillaceae</taxon>
        <taxon>Oceanobacillus</taxon>
    </lineage>
</organism>
<gene>
    <name evidence="2" type="ORF">ACFSBH_15765</name>
</gene>
<comment type="caution">
    <text evidence="2">The sequence shown here is derived from an EMBL/GenBank/DDBJ whole genome shotgun (WGS) entry which is preliminary data.</text>
</comment>
<feature type="domain" description="Type ISP restriction-modification enzyme LLaBIII C-terminal specificity" evidence="1">
    <location>
        <begin position="2"/>
        <end position="35"/>
    </location>
</feature>
<dbReference type="Proteomes" id="UP001597221">
    <property type="component" value="Unassembled WGS sequence"/>
</dbReference>
<dbReference type="Pfam" id="PF18135">
    <property type="entry name" value="Type_ISP_C"/>
    <property type="match status" value="1"/>
</dbReference>